<protein>
    <recommendedName>
        <fullName evidence="1">Glutaredoxin-like protein</fullName>
    </recommendedName>
</protein>
<evidence type="ECO:0000313" key="2">
    <source>
        <dbReference type="EMBL" id="KND97547.1"/>
    </source>
</evidence>
<dbReference type="PANTHER" id="PTHR33558:SF1">
    <property type="entry name" value="GLUTAREDOXIN-LIKE PROTEIN C5ORF63 HOMOLOG"/>
    <property type="match status" value="1"/>
</dbReference>
<dbReference type="SUPFAM" id="SSF52833">
    <property type="entry name" value="Thioredoxin-like"/>
    <property type="match status" value="1"/>
</dbReference>
<dbReference type="VEuPathDB" id="FungiDB:QG37_05939"/>
<accession>A0A0L0NTQ7</accession>
<dbReference type="EMBL" id="LGST01000041">
    <property type="protein sequence ID" value="KND97547.1"/>
    <property type="molecule type" value="Genomic_DNA"/>
</dbReference>
<dbReference type="InterPro" id="IPR052565">
    <property type="entry name" value="Glutaredoxin-like_YDR286C"/>
</dbReference>
<comment type="caution">
    <text evidence="2">The sequence shown here is derived from an EMBL/GenBank/DDBJ whole genome shotgun (WGS) entry which is preliminary data.</text>
</comment>
<proteinExistence type="inferred from homology"/>
<dbReference type="Proteomes" id="UP000037122">
    <property type="component" value="Unassembled WGS sequence"/>
</dbReference>
<evidence type="ECO:0000256" key="1">
    <source>
        <dbReference type="RuleBase" id="RU363082"/>
    </source>
</evidence>
<dbReference type="Pfam" id="PF05768">
    <property type="entry name" value="Glrx-like"/>
    <property type="match status" value="1"/>
</dbReference>
<reference evidence="3" key="1">
    <citation type="journal article" date="2015" name="BMC Genomics">
        <title>Draft genome of a commonly misdiagnosed multidrug resistant pathogen Candida auris.</title>
        <authorList>
            <person name="Chatterjee S."/>
            <person name="Alampalli S.V."/>
            <person name="Nageshan R.K."/>
            <person name="Chettiar S.T."/>
            <person name="Joshi S."/>
            <person name="Tatu U.S."/>
        </authorList>
    </citation>
    <scope>NUCLEOTIDE SEQUENCE [LARGE SCALE GENOMIC DNA]</scope>
    <source>
        <strain evidence="3">6684</strain>
    </source>
</reference>
<dbReference type="InterPro" id="IPR036249">
    <property type="entry name" value="Thioredoxin-like_sf"/>
</dbReference>
<dbReference type="AlphaFoldDB" id="A0A0L0NTQ7"/>
<comment type="similarity">
    <text evidence="1">Belongs to the glutaredoxin family.</text>
</comment>
<name>A0A0L0NTQ7_CANAR</name>
<sequence>MEKREKTCEYFIQHMLSKKIIRYASHQARCRKVHLTLYTKDNCQLCITARDVLNRVMKECSYERISLEVVDIMKPENSDSFERYCYDVPVLHIRKPSMQKPIKFMHNFDHEKLLKELQT</sequence>
<dbReference type="InterPro" id="IPR008554">
    <property type="entry name" value="Glutaredoxin-like"/>
</dbReference>
<evidence type="ECO:0000313" key="3">
    <source>
        <dbReference type="Proteomes" id="UP000037122"/>
    </source>
</evidence>
<gene>
    <name evidence="2" type="ORF">QG37_05939</name>
</gene>
<keyword evidence="1" id="KW-0813">Transport</keyword>
<dbReference type="Gene3D" id="3.40.30.10">
    <property type="entry name" value="Glutaredoxin"/>
    <property type="match status" value="1"/>
</dbReference>
<dbReference type="PANTHER" id="PTHR33558">
    <property type="entry name" value="GLUTAREDOXIN-LIKE PROTEIN C5ORF63 HOMOLOG"/>
    <property type="match status" value="1"/>
</dbReference>
<organism evidence="2 3">
    <name type="scientific">Candidozyma auris</name>
    <name type="common">Yeast</name>
    <name type="synonym">Candida auris</name>
    <dbReference type="NCBI Taxonomy" id="498019"/>
    <lineage>
        <taxon>Eukaryota</taxon>
        <taxon>Fungi</taxon>
        <taxon>Dikarya</taxon>
        <taxon>Ascomycota</taxon>
        <taxon>Saccharomycotina</taxon>
        <taxon>Pichiomycetes</taxon>
        <taxon>Metschnikowiaceae</taxon>
        <taxon>Candidozyma</taxon>
    </lineage>
</organism>
<keyword evidence="1" id="KW-0249">Electron transport</keyword>